<sequence>MAAVDDETKSRAYRICQEFLGGTWTEMPENAFCIEHIRLVFEYKFCGGLSNLLYCCSVAEKVRTKKGEVRKVMLRIYGQIILENPEMVVTDSVIFALLAEKGLGPKLHGVFTGGRVEEYISSRHLMTNELRDPAISVMCAKIMARFHTLRMPLCKKPMWLFNTMSSLSNPEKMEKLQTILSYGLEAELKSLKNLLSKVNSPVVFCHNDLQEGNILYSPDSCNRCNLLPIDFEYSSYNYRGFDIGNHFCEWCYDYSVQEPPYFSASLNKYPTREQQLLFVRAYLDEKKESEEEQREAEEQLLLELNAFALASHFLWGLWSVVQAQISDIKFGYLDYGLVRFDAYFIQKDTLTKAFNLNGI</sequence>
<evidence type="ECO:0008006" key="7">
    <source>
        <dbReference type="Google" id="ProtNLM"/>
    </source>
</evidence>
<dbReference type="Pfam" id="PF01633">
    <property type="entry name" value="Choline_kinase"/>
    <property type="match status" value="1"/>
</dbReference>
<dbReference type="Gene3D" id="3.90.1200.10">
    <property type="match status" value="1"/>
</dbReference>
<name>A0AAD9P1L3_RIDPI</name>
<organism evidence="5 6">
    <name type="scientific">Ridgeia piscesae</name>
    <name type="common">Tubeworm</name>
    <dbReference type="NCBI Taxonomy" id="27915"/>
    <lineage>
        <taxon>Eukaryota</taxon>
        <taxon>Metazoa</taxon>
        <taxon>Spiralia</taxon>
        <taxon>Lophotrochozoa</taxon>
        <taxon>Annelida</taxon>
        <taxon>Polychaeta</taxon>
        <taxon>Sedentaria</taxon>
        <taxon>Canalipalpata</taxon>
        <taxon>Sabellida</taxon>
        <taxon>Siboglinidae</taxon>
        <taxon>Ridgeia</taxon>
    </lineage>
</organism>
<evidence type="ECO:0000256" key="1">
    <source>
        <dbReference type="ARBA" id="ARBA00023209"/>
    </source>
</evidence>
<accession>A0AAD9P1L3</accession>
<gene>
    <name evidence="5" type="ORF">NP493_205g00032</name>
</gene>
<keyword evidence="4" id="KW-0175">Coiled coil</keyword>
<dbReference type="GO" id="GO:0006646">
    <property type="term" value="P:phosphatidylethanolamine biosynthetic process"/>
    <property type="evidence" value="ECO:0007669"/>
    <property type="project" value="TreeGrafter"/>
</dbReference>
<protein>
    <recommendedName>
        <fullName evidence="7">Choline/ethanolamine kinase</fullName>
    </recommendedName>
</protein>
<evidence type="ECO:0000313" key="5">
    <source>
        <dbReference type="EMBL" id="KAK2186326.1"/>
    </source>
</evidence>
<reference evidence="5" key="1">
    <citation type="journal article" date="2023" name="Mol. Biol. Evol.">
        <title>Third-Generation Sequencing Reveals the Adaptive Role of the Epigenome in Three Deep-Sea Polychaetes.</title>
        <authorList>
            <person name="Perez M."/>
            <person name="Aroh O."/>
            <person name="Sun Y."/>
            <person name="Lan Y."/>
            <person name="Juniper S.K."/>
            <person name="Young C.R."/>
            <person name="Angers B."/>
            <person name="Qian P.Y."/>
        </authorList>
    </citation>
    <scope>NUCLEOTIDE SEQUENCE</scope>
    <source>
        <strain evidence="5">R07B-5</strain>
    </source>
</reference>
<dbReference type="AlphaFoldDB" id="A0AAD9P1L3"/>
<dbReference type="CDD" id="cd05156">
    <property type="entry name" value="ChoK_euk"/>
    <property type="match status" value="1"/>
</dbReference>
<keyword evidence="6" id="KW-1185">Reference proteome</keyword>
<proteinExistence type="inferred from homology"/>
<evidence type="ECO:0000256" key="3">
    <source>
        <dbReference type="ARBA" id="ARBA00038211"/>
    </source>
</evidence>
<evidence type="ECO:0000256" key="4">
    <source>
        <dbReference type="SAM" id="Coils"/>
    </source>
</evidence>
<keyword evidence="2" id="KW-1208">Phospholipid metabolism</keyword>
<evidence type="ECO:0000256" key="2">
    <source>
        <dbReference type="ARBA" id="ARBA00023264"/>
    </source>
</evidence>
<dbReference type="PANTHER" id="PTHR22603">
    <property type="entry name" value="CHOLINE/ETHANOALAMINE KINASE"/>
    <property type="match status" value="1"/>
</dbReference>
<dbReference type="SUPFAM" id="SSF56112">
    <property type="entry name" value="Protein kinase-like (PK-like)"/>
    <property type="match status" value="1"/>
</dbReference>
<keyword evidence="1" id="KW-0443">Lipid metabolism</keyword>
<dbReference type="GO" id="GO:0004305">
    <property type="term" value="F:ethanolamine kinase activity"/>
    <property type="evidence" value="ECO:0007669"/>
    <property type="project" value="TreeGrafter"/>
</dbReference>
<evidence type="ECO:0000313" key="6">
    <source>
        <dbReference type="Proteomes" id="UP001209878"/>
    </source>
</evidence>
<feature type="coiled-coil region" evidence="4">
    <location>
        <begin position="279"/>
        <end position="306"/>
    </location>
</feature>
<dbReference type="GO" id="GO:0005737">
    <property type="term" value="C:cytoplasm"/>
    <property type="evidence" value="ECO:0007669"/>
    <property type="project" value="TreeGrafter"/>
</dbReference>
<keyword evidence="1" id="KW-0594">Phospholipid biosynthesis</keyword>
<dbReference type="PANTHER" id="PTHR22603:SF93">
    <property type="entry name" value="RE24176P"/>
    <property type="match status" value="1"/>
</dbReference>
<dbReference type="InterPro" id="IPR011009">
    <property type="entry name" value="Kinase-like_dom_sf"/>
</dbReference>
<dbReference type="Gene3D" id="3.30.200.20">
    <property type="entry name" value="Phosphorylase Kinase, domain 1"/>
    <property type="match status" value="1"/>
</dbReference>
<dbReference type="EMBL" id="JAODUO010000204">
    <property type="protein sequence ID" value="KAK2186326.1"/>
    <property type="molecule type" value="Genomic_DNA"/>
</dbReference>
<dbReference type="Proteomes" id="UP001209878">
    <property type="component" value="Unassembled WGS sequence"/>
</dbReference>
<dbReference type="GO" id="GO:0004103">
    <property type="term" value="F:choline kinase activity"/>
    <property type="evidence" value="ECO:0007669"/>
    <property type="project" value="TreeGrafter"/>
</dbReference>
<comment type="caution">
    <text evidence="5">The sequence shown here is derived from an EMBL/GenBank/DDBJ whole genome shotgun (WGS) entry which is preliminary data.</text>
</comment>
<comment type="similarity">
    <text evidence="3">Belongs to the choline/ethanolamine kinase family.</text>
</comment>
<keyword evidence="1" id="KW-0444">Lipid biosynthesis</keyword>